<dbReference type="GO" id="GO:0045040">
    <property type="term" value="P:protein insertion into mitochondrial outer membrane"/>
    <property type="evidence" value="ECO:0007669"/>
    <property type="project" value="TreeGrafter"/>
</dbReference>
<dbReference type="InterPro" id="IPR013262">
    <property type="entry name" value="OMP_MIM1/TOM13_mt"/>
</dbReference>
<reference evidence="2 3" key="1">
    <citation type="journal article" date="2018" name="Sci. Rep.">
        <title>Genome sequence of the cauliflower mushroom Sparassis crispa (Hanabiratake) and its association with beneficial usage.</title>
        <authorList>
            <person name="Kiyama R."/>
            <person name="Furutani Y."/>
            <person name="Kawaguchi K."/>
            <person name="Nakanishi T."/>
        </authorList>
    </citation>
    <scope>NUCLEOTIDE SEQUENCE [LARGE SCALE GENOMIC DNA]</scope>
</reference>
<sequence length="335" mass="35824">MAEHLNQEEETLLQSALSTAFTPIPLPHQAAHTEPPQVFSESVTAAAASSVPGLDLGSSGEPESGETVWKAEYEAHVAEWRQRSAEQRQKAEEERARWEAIRREEKSAESEADVASTHGKGESGWESLGASGLSGATAATSPSLADVRDLVSGEGQGAHTKVYLDTVLPGSSQRRGTSEPESPKHDKWEDIPSSLASSYPSMSFPSDPHSPSSSHPHALPPHARSHPHDHPAHHQAPAHGDHHHASHSTTLAVFDSTLSPRTRVLALLSSLAINFFLPFVNGVMLGCGEVFAKHVIVGWLGWPIASTKPGSLAANVGLGRSKGKDPQREQTRNSQ</sequence>
<dbReference type="OrthoDB" id="5529571at2759"/>
<dbReference type="PANTHER" id="PTHR28241">
    <property type="entry name" value="MITOCHONDRIAL IMPORT PROTEIN 1"/>
    <property type="match status" value="1"/>
</dbReference>
<dbReference type="GO" id="GO:0070096">
    <property type="term" value="P:mitochondrial outer membrane translocase complex assembly"/>
    <property type="evidence" value="ECO:0007669"/>
    <property type="project" value="TreeGrafter"/>
</dbReference>
<dbReference type="STRING" id="139825.A0A401H1C8"/>
<dbReference type="GeneID" id="38785135"/>
<evidence type="ECO:0008006" key="4">
    <source>
        <dbReference type="Google" id="ProtNLM"/>
    </source>
</evidence>
<accession>A0A401H1C8</accession>
<dbReference type="EMBL" id="BFAD01000013">
    <property type="protein sequence ID" value="GBE88218.1"/>
    <property type="molecule type" value="Genomic_DNA"/>
</dbReference>
<feature type="compositionally biased region" description="Basic and acidic residues" evidence="1">
    <location>
        <begin position="322"/>
        <end position="335"/>
    </location>
</feature>
<feature type="compositionally biased region" description="Low complexity" evidence="1">
    <location>
        <begin position="124"/>
        <end position="143"/>
    </location>
</feature>
<feature type="region of interest" description="Disordered" evidence="1">
    <location>
        <begin position="313"/>
        <end position="335"/>
    </location>
</feature>
<dbReference type="InParanoid" id="A0A401H1C8"/>
<feature type="region of interest" description="Disordered" evidence="1">
    <location>
        <begin position="161"/>
        <end position="247"/>
    </location>
</feature>
<protein>
    <recommendedName>
        <fullName evidence="4">Mitochondrial import protein</fullName>
    </recommendedName>
</protein>
<name>A0A401H1C8_9APHY</name>
<dbReference type="AlphaFoldDB" id="A0A401H1C8"/>
<gene>
    <name evidence="2" type="ORF">SCP_1300320</name>
</gene>
<evidence type="ECO:0000256" key="1">
    <source>
        <dbReference type="SAM" id="MobiDB-lite"/>
    </source>
</evidence>
<feature type="compositionally biased region" description="Low complexity" evidence="1">
    <location>
        <begin position="192"/>
        <end position="222"/>
    </location>
</feature>
<feature type="region of interest" description="Disordered" evidence="1">
    <location>
        <begin position="26"/>
        <end position="45"/>
    </location>
</feature>
<feature type="region of interest" description="Disordered" evidence="1">
    <location>
        <begin position="102"/>
        <end position="143"/>
    </location>
</feature>
<keyword evidence="3" id="KW-1185">Reference proteome</keyword>
<dbReference type="RefSeq" id="XP_027619131.1">
    <property type="nucleotide sequence ID" value="XM_027763330.1"/>
</dbReference>
<dbReference type="GO" id="GO:0005741">
    <property type="term" value="C:mitochondrial outer membrane"/>
    <property type="evidence" value="ECO:0007669"/>
    <property type="project" value="InterPro"/>
</dbReference>
<feature type="compositionally biased region" description="Basic and acidic residues" evidence="1">
    <location>
        <begin position="176"/>
        <end position="190"/>
    </location>
</feature>
<dbReference type="PANTHER" id="PTHR28241:SF1">
    <property type="entry name" value="MITOCHONDRIAL IMPORT PROTEIN 1"/>
    <property type="match status" value="1"/>
</dbReference>
<evidence type="ECO:0000313" key="3">
    <source>
        <dbReference type="Proteomes" id="UP000287166"/>
    </source>
</evidence>
<dbReference type="Pfam" id="PF08219">
    <property type="entry name" value="TOM13"/>
    <property type="match status" value="1"/>
</dbReference>
<organism evidence="2 3">
    <name type="scientific">Sparassis crispa</name>
    <dbReference type="NCBI Taxonomy" id="139825"/>
    <lineage>
        <taxon>Eukaryota</taxon>
        <taxon>Fungi</taxon>
        <taxon>Dikarya</taxon>
        <taxon>Basidiomycota</taxon>
        <taxon>Agaricomycotina</taxon>
        <taxon>Agaricomycetes</taxon>
        <taxon>Polyporales</taxon>
        <taxon>Sparassidaceae</taxon>
        <taxon>Sparassis</taxon>
    </lineage>
</organism>
<dbReference type="Proteomes" id="UP000287166">
    <property type="component" value="Unassembled WGS sequence"/>
</dbReference>
<comment type="caution">
    <text evidence="2">The sequence shown here is derived from an EMBL/GenBank/DDBJ whole genome shotgun (WGS) entry which is preliminary data.</text>
</comment>
<evidence type="ECO:0000313" key="2">
    <source>
        <dbReference type="EMBL" id="GBE88218.1"/>
    </source>
</evidence>
<proteinExistence type="predicted"/>